<evidence type="ECO:0000256" key="2">
    <source>
        <dbReference type="ARBA" id="ARBA00022475"/>
    </source>
</evidence>
<comment type="caution">
    <text evidence="8">The sequence shown here is derived from an EMBL/GenBank/DDBJ whole genome shotgun (WGS) entry which is preliminary data.</text>
</comment>
<dbReference type="eggNOG" id="COG2114">
    <property type="taxonomic scope" value="Bacteria"/>
</dbReference>
<dbReference type="GO" id="GO:0005886">
    <property type="term" value="C:plasma membrane"/>
    <property type="evidence" value="ECO:0007669"/>
    <property type="project" value="UniProtKB-SubCell"/>
</dbReference>
<dbReference type="AlphaFoldDB" id="G6XGW7"/>
<dbReference type="SUPFAM" id="SSF103190">
    <property type="entry name" value="Sensory domain-like"/>
    <property type="match status" value="1"/>
</dbReference>
<dbReference type="GO" id="GO:0004383">
    <property type="term" value="F:guanylate cyclase activity"/>
    <property type="evidence" value="ECO:0007669"/>
    <property type="project" value="TreeGrafter"/>
</dbReference>
<dbReference type="PANTHER" id="PTHR45655">
    <property type="entry name" value="GUANYLATE CYCLASE SOLUBLE SUBUNIT BETA-2"/>
    <property type="match status" value="1"/>
</dbReference>
<dbReference type="Pfam" id="PF00211">
    <property type="entry name" value="Guanylate_cyc"/>
    <property type="match status" value="1"/>
</dbReference>
<evidence type="ECO:0000256" key="6">
    <source>
        <dbReference type="SAM" id="Phobius"/>
    </source>
</evidence>
<dbReference type="Gene3D" id="3.30.450.20">
    <property type="entry name" value="PAS domain"/>
    <property type="match status" value="2"/>
</dbReference>
<evidence type="ECO:0000259" key="7">
    <source>
        <dbReference type="PROSITE" id="PS50125"/>
    </source>
</evidence>
<dbReference type="SUPFAM" id="SSF55781">
    <property type="entry name" value="GAF domain-like"/>
    <property type="match status" value="1"/>
</dbReference>
<dbReference type="STRING" id="1088869.GMO_07320"/>
<dbReference type="GO" id="GO:0004016">
    <property type="term" value="F:adenylate cyclase activity"/>
    <property type="evidence" value="ECO:0007669"/>
    <property type="project" value="UniProtKB-ARBA"/>
</dbReference>
<dbReference type="RefSeq" id="WP_008850882.1">
    <property type="nucleotide sequence ID" value="NZ_AGQV01000001.1"/>
</dbReference>
<comment type="subcellular location">
    <subcellularLocation>
        <location evidence="1">Cell membrane</location>
        <topology evidence="1">Multi-pass membrane protein</topology>
    </subcellularLocation>
</comment>
<dbReference type="PROSITE" id="PS50125">
    <property type="entry name" value="GUANYLATE_CYCLASE_2"/>
    <property type="match status" value="1"/>
</dbReference>
<organism evidence="8 9">
    <name type="scientific">Gluconobacter morbifer G707</name>
    <dbReference type="NCBI Taxonomy" id="1088869"/>
    <lineage>
        <taxon>Bacteria</taxon>
        <taxon>Pseudomonadati</taxon>
        <taxon>Pseudomonadota</taxon>
        <taxon>Alphaproteobacteria</taxon>
        <taxon>Acetobacterales</taxon>
        <taxon>Acetobacteraceae</taxon>
        <taxon>Gluconobacter</taxon>
    </lineage>
</organism>
<dbReference type="GO" id="GO:0008074">
    <property type="term" value="C:guanylate cyclase complex, soluble"/>
    <property type="evidence" value="ECO:0007669"/>
    <property type="project" value="TreeGrafter"/>
</dbReference>
<evidence type="ECO:0000313" key="8">
    <source>
        <dbReference type="EMBL" id="EHH69425.1"/>
    </source>
</evidence>
<name>G6XGW7_9PROT</name>
<evidence type="ECO:0000256" key="5">
    <source>
        <dbReference type="ARBA" id="ARBA00023136"/>
    </source>
</evidence>
<dbReference type="OrthoDB" id="7293398at2"/>
<protein>
    <submittedName>
        <fullName evidence="8">Adenylate cyclase</fullName>
    </submittedName>
</protein>
<dbReference type="InterPro" id="IPR029016">
    <property type="entry name" value="GAF-like_dom_sf"/>
</dbReference>
<proteinExistence type="predicted"/>
<dbReference type="CDD" id="cd07302">
    <property type="entry name" value="CHD"/>
    <property type="match status" value="1"/>
</dbReference>
<dbReference type="Gene3D" id="3.30.70.1230">
    <property type="entry name" value="Nucleotide cyclase"/>
    <property type="match status" value="1"/>
</dbReference>
<dbReference type="SUPFAM" id="SSF55073">
    <property type="entry name" value="Nucleotide cyclase"/>
    <property type="match status" value="1"/>
</dbReference>
<dbReference type="InterPro" id="IPR033479">
    <property type="entry name" value="dCache_1"/>
</dbReference>
<dbReference type="Proteomes" id="UP000004949">
    <property type="component" value="Unassembled WGS sequence"/>
</dbReference>
<dbReference type="InterPro" id="IPR029787">
    <property type="entry name" value="Nucleotide_cyclase"/>
</dbReference>
<feature type="domain" description="Guanylate cyclase" evidence="7">
    <location>
        <begin position="609"/>
        <end position="733"/>
    </location>
</feature>
<feature type="transmembrane region" description="Helical" evidence="6">
    <location>
        <begin position="20"/>
        <end position="42"/>
    </location>
</feature>
<dbReference type="Pfam" id="PF02743">
    <property type="entry name" value="dCache_1"/>
    <property type="match status" value="1"/>
</dbReference>
<accession>G6XGW7</accession>
<dbReference type="eggNOG" id="COG2203">
    <property type="taxonomic scope" value="Bacteria"/>
</dbReference>
<evidence type="ECO:0000313" key="9">
    <source>
        <dbReference type="Proteomes" id="UP000004949"/>
    </source>
</evidence>
<keyword evidence="5 6" id="KW-0472">Membrane</keyword>
<dbReference type="InterPro" id="IPR029151">
    <property type="entry name" value="Sensor-like_sf"/>
</dbReference>
<dbReference type="GO" id="GO:0070482">
    <property type="term" value="P:response to oxygen levels"/>
    <property type="evidence" value="ECO:0007669"/>
    <property type="project" value="TreeGrafter"/>
</dbReference>
<keyword evidence="3 6" id="KW-0812">Transmembrane</keyword>
<sequence>MSADEIVDPNQSPASSRRRIFQILGPIIGVLLVIATITILSLHNYQTTRKGAIALSNDLLRSQQRYVTQEVRDYLVPASNGALIAEDMLRGPLTDQTPNTFMLYGRSVLTHMAQVDSFYIANDQGQFWMVTRHGQGGFEETHFTTENGKQIYRHNYVDSNGKFTGTGMDPASGYDVRTRDWFKKAIKREHDTGRELHWTDPYPYISTHQFILTASIAFPGQDGHTTVFAINISLNQMTDFLNHLQVGRSGQAVIVDLHGHVIAGHNLRTSAGDTNFDPSTIQLDPKTQPVFTRALNMFLVKGPQTGLVREGGRNYVTIASVLPFVHRRWVLLLNAPEDDFADFAVTVRRQNIGFSLLVIGLASVLAIALIAQGRHVERLRKRMNRDRAQVREENVTVQAIASTPDLFDPTHDAPVLTEALAVRTGSRRASLWRLLSEGDRLICEDAFDAARDVHSTGMEISRSENGKLFDAVTEGHVLSIANASQDDRVQTFQRTVMRTVGADRLFLQPVVYGHQVVGAIVLENPTVVETMEHIVAFVASIVALRFSYAYDEMGDGQGKTFSLTQSSQKTRFDEGFLLEPGEEQKTQGEAGHPDGVLPAGVYPQVPVMVISFDDPYGSNRDSIVRAMKVVSTLSQDIQRIADEKNLFSVQVVSNRVVLVGGISQTPDTEAALRLADAAVSIREVCLSTLAAADIDPVFRIGLDVGPVMASMLGTNPAIFNVWGEAINVAELLTASAPDAGTIQVSEHAYALLREHFLFRPRGMFYLPSSGTTRSFVLAGRR</sequence>
<dbReference type="InterPro" id="IPR001054">
    <property type="entry name" value="A/G_cyclase"/>
</dbReference>
<reference evidence="8 9" key="1">
    <citation type="submission" date="2011-10" db="EMBL/GenBank/DDBJ databases">
        <title>Genome sequence of Gluconobacter morbifer G707, isolated from Drosophila gut.</title>
        <authorList>
            <person name="Lee W.-J."/>
            <person name="Kim E.-K."/>
        </authorList>
    </citation>
    <scope>NUCLEOTIDE SEQUENCE [LARGE SCALE GENOMIC DNA]</scope>
    <source>
        <strain evidence="8 9">G707</strain>
    </source>
</reference>
<dbReference type="EMBL" id="AGQV01000001">
    <property type="protein sequence ID" value="EHH69425.1"/>
    <property type="molecule type" value="Genomic_DNA"/>
</dbReference>
<keyword evidence="9" id="KW-1185">Reference proteome</keyword>
<keyword evidence="4 6" id="KW-1133">Transmembrane helix</keyword>
<gene>
    <name evidence="8" type="ORF">GMO_07320</name>
</gene>
<dbReference type="PATRIC" id="fig|1088869.3.peg.738"/>
<keyword evidence="2" id="KW-1003">Cell membrane</keyword>
<dbReference type="Gene3D" id="3.30.450.40">
    <property type="match status" value="1"/>
</dbReference>
<evidence type="ECO:0000256" key="3">
    <source>
        <dbReference type="ARBA" id="ARBA00022692"/>
    </source>
</evidence>
<evidence type="ECO:0000256" key="4">
    <source>
        <dbReference type="ARBA" id="ARBA00022989"/>
    </source>
</evidence>
<dbReference type="PANTHER" id="PTHR45655:SF13">
    <property type="entry name" value="SOLUBLE GUANYLATE CYCLASE GCY-32-RELATED"/>
    <property type="match status" value="1"/>
</dbReference>
<evidence type="ECO:0000256" key="1">
    <source>
        <dbReference type="ARBA" id="ARBA00004651"/>
    </source>
</evidence>
<dbReference type="GO" id="GO:0019934">
    <property type="term" value="P:cGMP-mediated signaling"/>
    <property type="evidence" value="ECO:0007669"/>
    <property type="project" value="TreeGrafter"/>
</dbReference>
<feature type="transmembrane region" description="Helical" evidence="6">
    <location>
        <begin position="352"/>
        <end position="371"/>
    </location>
</feature>